<dbReference type="GO" id="GO:0005737">
    <property type="term" value="C:cytoplasm"/>
    <property type="evidence" value="ECO:0007669"/>
    <property type="project" value="UniProtKB-SubCell"/>
</dbReference>
<evidence type="ECO:0000256" key="10">
    <source>
        <dbReference type="HAMAP-Rule" id="MF_00406"/>
    </source>
</evidence>
<dbReference type="InterPro" id="IPR029069">
    <property type="entry name" value="HotDog_dom_sf"/>
</dbReference>
<dbReference type="EMBL" id="JQAX01000001">
    <property type="protein sequence ID" value="KRN33256.1"/>
    <property type="molecule type" value="Genomic_DNA"/>
</dbReference>
<dbReference type="SUPFAM" id="SSF54637">
    <property type="entry name" value="Thioesterase/thiol ester dehydrase-isomerase"/>
    <property type="match status" value="1"/>
</dbReference>
<dbReference type="FunFam" id="3.10.129.10:FF:000001">
    <property type="entry name" value="3-hydroxyacyl-[acyl-carrier-protein] dehydratase FabZ"/>
    <property type="match status" value="1"/>
</dbReference>
<keyword evidence="8 10" id="KW-0456">Lyase</keyword>
<keyword evidence="5 10" id="KW-0444">Lipid biosynthesis</keyword>
<gene>
    <name evidence="10" type="primary">fabZ</name>
    <name evidence="11" type="ORF">IV68_GL000054</name>
</gene>
<dbReference type="InterPro" id="IPR013114">
    <property type="entry name" value="FabA_FabZ"/>
</dbReference>
<dbReference type="InterPro" id="IPR010084">
    <property type="entry name" value="FabZ"/>
</dbReference>
<keyword evidence="12" id="KW-1185">Reference proteome</keyword>
<dbReference type="Pfam" id="PF07977">
    <property type="entry name" value="FabA"/>
    <property type="match status" value="1"/>
</dbReference>
<evidence type="ECO:0000256" key="4">
    <source>
        <dbReference type="ARBA" id="ARBA00022490"/>
    </source>
</evidence>
<dbReference type="PANTHER" id="PTHR30272">
    <property type="entry name" value="3-HYDROXYACYL-[ACYL-CARRIER-PROTEIN] DEHYDRATASE"/>
    <property type="match status" value="1"/>
</dbReference>
<sequence length="155" mass="17203">MKGGQQMAQLDTVEIMNLIPNRYPILFVDYVEDLVPDESLVATKNVTINEEYFQGHFPGNPVMPGVLIIETMAQAASILILSSPKFAHKTAYMTGIDHAKFKRMVKPGDVMKIKVTFGTLRANMGTVDVATYVDDQLTTSAQLMFVVSDDEQQTN</sequence>
<comment type="similarity">
    <text evidence="3 10">Belongs to the thioester dehydratase family. FabZ subfamily.</text>
</comment>
<evidence type="ECO:0000256" key="2">
    <source>
        <dbReference type="ARBA" id="ARBA00004496"/>
    </source>
</evidence>
<dbReference type="EC" id="4.2.1.59" evidence="10"/>
<comment type="caution">
    <text evidence="11">The sequence shown here is derived from an EMBL/GenBank/DDBJ whole genome shotgun (WGS) entry which is preliminary data.</text>
</comment>
<evidence type="ECO:0000256" key="1">
    <source>
        <dbReference type="ARBA" id="ARBA00001055"/>
    </source>
</evidence>
<dbReference type="PANTHER" id="PTHR30272:SF1">
    <property type="entry name" value="3-HYDROXYACYL-[ACYL-CARRIER-PROTEIN] DEHYDRATASE"/>
    <property type="match status" value="1"/>
</dbReference>
<dbReference type="CDD" id="cd01288">
    <property type="entry name" value="FabZ"/>
    <property type="match status" value="1"/>
</dbReference>
<comment type="catalytic activity">
    <reaction evidence="1 10">
        <text>a (3R)-hydroxyacyl-[ACP] = a (2E)-enoyl-[ACP] + H2O</text>
        <dbReference type="Rhea" id="RHEA:13097"/>
        <dbReference type="Rhea" id="RHEA-COMP:9925"/>
        <dbReference type="Rhea" id="RHEA-COMP:9945"/>
        <dbReference type="ChEBI" id="CHEBI:15377"/>
        <dbReference type="ChEBI" id="CHEBI:78784"/>
        <dbReference type="ChEBI" id="CHEBI:78827"/>
        <dbReference type="EC" id="4.2.1.59"/>
    </reaction>
</comment>
<organism evidence="11 12">
    <name type="scientific">Weissella halotolerans DSM 20190</name>
    <dbReference type="NCBI Taxonomy" id="1123500"/>
    <lineage>
        <taxon>Bacteria</taxon>
        <taxon>Bacillati</taxon>
        <taxon>Bacillota</taxon>
        <taxon>Bacilli</taxon>
        <taxon>Lactobacillales</taxon>
        <taxon>Lactobacillaceae</taxon>
        <taxon>Weissella</taxon>
    </lineage>
</organism>
<evidence type="ECO:0000256" key="5">
    <source>
        <dbReference type="ARBA" id="ARBA00022516"/>
    </source>
</evidence>
<evidence type="ECO:0000256" key="6">
    <source>
        <dbReference type="ARBA" id="ARBA00022556"/>
    </source>
</evidence>
<dbReference type="NCBIfam" id="TIGR01750">
    <property type="entry name" value="fabZ"/>
    <property type="match status" value="1"/>
</dbReference>
<evidence type="ECO:0000313" key="11">
    <source>
        <dbReference type="EMBL" id="KRN33256.1"/>
    </source>
</evidence>
<comment type="function">
    <text evidence="9 10">Involved in unsaturated fatty acids biosynthesis. Catalyzes the dehydration of short chain beta-hydroxyacyl-ACPs and long chain saturated and unsaturated beta-hydroxyacyl-ACPs.</text>
</comment>
<dbReference type="InParanoid" id="A0A0R2FYJ5"/>
<evidence type="ECO:0000256" key="7">
    <source>
        <dbReference type="ARBA" id="ARBA00023098"/>
    </source>
</evidence>
<keyword evidence="7 10" id="KW-0443">Lipid metabolism</keyword>
<accession>A0A0R2FYJ5</accession>
<protein>
    <recommendedName>
        <fullName evidence="10">3-hydroxyacyl-[acyl-carrier-protein] dehydratase FabZ</fullName>
        <ecNumber evidence="10">4.2.1.59</ecNumber>
    </recommendedName>
    <alternativeName>
        <fullName evidence="10">(3R)-hydroxymyristoyl-[acyl-carrier-protein] dehydratase</fullName>
        <shortName evidence="10">(3R)-hydroxymyristoyl-ACP dehydrase</shortName>
    </alternativeName>
    <alternativeName>
        <fullName evidence="10">Beta-hydroxyacyl-ACP dehydratase</fullName>
    </alternativeName>
</protein>
<proteinExistence type="inferred from homology"/>
<keyword evidence="6 10" id="KW-0441">Lipid A biosynthesis</keyword>
<dbReference type="eggNOG" id="COG0764">
    <property type="taxonomic scope" value="Bacteria"/>
</dbReference>
<evidence type="ECO:0000313" key="12">
    <source>
        <dbReference type="Proteomes" id="UP000051296"/>
    </source>
</evidence>
<dbReference type="GO" id="GO:0009245">
    <property type="term" value="P:lipid A biosynthetic process"/>
    <property type="evidence" value="ECO:0007669"/>
    <property type="project" value="UniProtKB-UniRule"/>
</dbReference>
<dbReference type="GO" id="GO:0016020">
    <property type="term" value="C:membrane"/>
    <property type="evidence" value="ECO:0007669"/>
    <property type="project" value="GOC"/>
</dbReference>
<dbReference type="Proteomes" id="UP000051296">
    <property type="component" value="Unassembled WGS sequence"/>
</dbReference>
<dbReference type="NCBIfam" id="NF000582">
    <property type="entry name" value="PRK00006.1"/>
    <property type="match status" value="1"/>
</dbReference>
<evidence type="ECO:0000256" key="9">
    <source>
        <dbReference type="ARBA" id="ARBA00025049"/>
    </source>
</evidence>
<dbReference type="GO" id="GO:0019171">
    <property type="term" value="F:(3R)-hydroxyacyl-[acyl-carrier-protein] dehydratase activity"/>
    <property type="evidence" value="ECO:0007669"/>
    <property type="project" value="UniProtKB-EC"/>
</dbReference>
<dbReference type="GO" id="GO:0006633">
    <property type="term" value="P:fatty acid biosynthetic process"/>
    <property type="evidence" value="ECO:0007669"/>
    <property type="project" value="UniProtKB-UniRule"/>
</dbReference>
<dbReference type="PATRIC" id="fig|1123500.6.peg.53"/>
<dbReference type="Gene3D" id="3.10.129.10">
    <property type="entry name" value="Hotdog Thioesterase"/>
    <property type="match status" value="1"/>
</dbReference>
<comment type="subcellular location">
    <subcellularLocation>
        <location evidence="2 10">Cytoplasm</location>
    </subcellularLocation>
</comment>
<evidence type="ECO:0000256" key="3">
    <source>
        <dbReference type="ARBA" id="ARBA00009174"/>
    </source>
</evidence>
<dbReference type="STRING" id="1123500.GCA_000420365_00448"/>
<dbReference type="AlphaFoldDB" id="A0A0R2FYJ5"/>
<reference evidence="11 12" key="1">
    <citation type="journal article" date="2015" name="Genome Announc.">
        <title>Expanding the biotechnology potential of lactobacilli through comparative genomics of 213 strains and associated genera.</title>
        <authorList>
            <person name="Sun Z."/>
            <person name="Harris H.M."/>
            <person name="McCann A."/>
            <person name="Guo C."/>
            <person name="Argimon S."/>
            <person name="Zhang W."/>
            <person name="Yang X."/>
            <person name="Jeffery I.B."/>
            <person name="Cooney J.C."/>
            <person name="Kagawa T.F."/>
            <person name="Liu W."/>
            <person name="Song Y."/>
            <person name="Salvetti E."/>
            <person name="Wrobel A."/>
            <person name="Rasinkangas P."/>
            <person name="Parkhill J."/>
            <person name="Rea M.C."/>
            <person name="O'Sullivan O."/>
            <person name="Ritari J."/>
            <person name="Douillard F.P."/>
            <person name="Paul Ross R."/>
            <person name="Yang R."/>
            <person name="Briner A.E."/>
            <person name="Felis G.E."/>
            <person name="de Vos W.M."/>
            <person name="Barrangou R."/>
            <person name="Klaenhammer T.R."/>
            <person name="Caufield P.W."/>
            <person name="Cui Y."/>
            <person name="Zhang H."/>
            <person name="O'Toole P.W."/>
        </authorList>
    </citation>
    <scope>NUCLEOTIDE SEQUENCE [LARGE SCALE GENOMIC DNA]</scope>
    <source>
        <strain evidence="11 12">DSM 20190</strain>
    </source>
</reference>
<feature type="active site" evidence="10">
    <location>
        <position position="56"/>
    </location>
</feature>
<dbReference type="HAMAP" id="MF_00406">
    <property type="entry name" value="FabZ"/>
    <property type="match status" value="1"/>
</dbReference>
<name>A0A0R2FYJ5_9LACO</name>
<evidence type="ECO:0000256" key="8">
    <source>
        <dbReference type="ARBA" id="ARBA00023239"/>
    </source>
</evidence>
<keyword evidence="4 10" id="KW-0963">Cytoplasm</keyword>